<gene>
    <name evidence="1" type="ORF">GCM10023314_24980</name>
</gene>
<dbReference type="Proteomes" id="UP001501302">
    <property type="component" value="Unassembled WGS sequence"/>
</dbReference>
<dbReference type="InterPro" id="IPR023996">
    <property type="entry name" value="TonB-dep_OMP_SusC/RagA"/>
</dbReference>
<dbReference type="EMBL" id="BAABJJ010000036">
    <property type="protein sequence ID" value="GAA4950665.1"/>
    <property type="molecule type" value="Genomic_DNA"/>
</dbReference>
<dbReference type="SUPFAM" id="SSF56935">
    <property type="entry name" value="Porins"/>
    <property type="match status" value="1"/>
</dbReference>
<dbReference type="Gene3D" id="2.170.130.10">
    <property type="entry name" value="TonB-dependent receptor, plug domain"/>
    <property type="match status" value="1"/>
</dbReference>
<keyword evidence="2" id="KW-1185">Reference proteome</keyword>
<comment type="caution">
    <text evidence="1">The sequence shown here is derived from an EMBL/GenBank/DDBJ whole genome shotgun (WGS) entry which is preliminary data.</text>
</comment>
<name>A0ABP9GQV5_9FLAO</name>
<reference evidence="2" key="1">
    <citation type="journal article" date="2019" name="Int. J. Syst. Evol. Microbiol.">
        <title>The Global Catalogue of Microorganisms (GCM) 10K type strain sequencing project: providing services to taxonomists for standard genome sequencing and annotation.</title>
        <authorList>
            <consortium name="The Broad Institute Genomics Platform"/>
            <consortium name="The Broad Institute Genome Sequencing Center for Infectious Disease"/>
            <person name="Wu L."/>
            <person name="Ma J."/>
        </authorList>
    </citation>
    <scope>NUCLEOTIDE SEQUENCE [LARGE SCALE GENOMIC DNA]</scope>
    <source>
        <strain evidence="2">JCM 18285</strain>
    </source>
</reference>
<dbReference type="InterPro" id="IPR037066">
    <property type="entry name" value="Plug_dom_sf"/>
</dbReference>
<proteinExistence type="predicted"/>
<dbReference type="NCBIfam" id="TIGR04056">
    <property type="entry name" value="OMP_RagA_SusC"/>
    <property type="match status" value="1"/>
</dbReference>
<evidence type="ECO:0000313" key="2">
    <source>
        <dbReference type="Proteomes" id="UP001501302"/>
    </source>
</evidence>
<sequence>MAQTNSEEVTATVVDEQGNPISGVNVFSSKGEKASSDINGQFKIKLLDDESVVLEKRGYESEIISMSDLIGKITMKKSPFLASEDDEIKMGVATKVRRDIVGALSSINTQDRLTYDNTQFVRDYINGLMLGVRGSENIRGIGNAIFVIDGVIGRDPNILNMEEVEQITVLRDANSVALYGSQGRNGVIVINTKRGKANKKEVNVNIQSGIRTPMALPRYLGSVPYMQLFNEARNNDGLDDFYDASLIQEFSTSSNKYKYPDLDLYSTEYVQPFVNFTNVITEFSGGNDKNQYYVNVGWNRNEAWVDINEDINAGSNRFNVRGNLDFKINDWITSSLDGIAVISTSKSSRANLLSSGTTLRPNAYSPFLPVDLLDTSDPTVAGQLQSANTFNGNLLGSTQQFGADAPIALAIAGGYRDTVFRSTQFNNTINFDLDRITKGLSAKTYISFDFYDSYNLTIENQFKTYEPNWEGDSITSLGVFGEDLKDQTENISTNGFTSRFGLYGLINYDTTFAKDHSLNTTLLGFYNSQRQNDVIQTDVDTHLGFQMSYDYKKKLFFDFTGTYANSIKLPEGNRGGFSPTSGIAYLISEEPFLKDSKFINYLKLKASGGVMKSDRGITALNSGGSVNNGASPYYLYDLNYSRGNNINWGDGNSNRRIDVTQGENLDLTFEERIDLNLGFETYLMNSLWIEANYFKTELDKQITFLQDQYPSYYDIFRPYNNFNKNLYTGFEIGMNFNKTYEDFSISLGANVLYSQTERTERSEVFAEDYLQTQGREISTIFGLVDQGFYSEADFTTDVNGDRVLNAGLPVPQFGSVQPGDIKYQDQNGDNIIDNDDRSAIGQSSSPWTYGVNLNLKYKRFNFFVLATGQSGADGNKLNNSFNEYYSVDGNDKYSEVVLGRWTPATASTATFPRLSSQTNQNNFRQSTFWLYDTSFFRINRAQITYEFQDTLCNQLGIEDFSINLSGTNLFEIGENKDIRQLRIGTTPLSRAYTLGLRMSF</sequence>
<protein>
    <submittedName>
        <fullName evidence="1">SusC/RagA family TonB-linked outer membrane protein</fullName>
    </submittedName>
</protein>
<accession>A0ABP9GQV5</accession>
<evidence type="ECO:0000313" key="1">
    <source>
        <dbReference type="EMBL" id="GAA4950665.1"/>
    </source>
</evidence>
<organism evidence="1 2">
    <name type="scientific">Algibacter agarivorans</name>
    <dbReference type="NCBI Taxonomy" id="1109741"/>
    <lineage>
        <taxon>Bacteria</taxon>
        <taxon>Pseudomonadati</taxon>
        <taxon>Bacteroidota</taxon>
        <taxon>Flavobacteriia</taxon>
        <taxon>Flavobacteriales</taxon>
        <taxon>Flavobacteriaceae</taxon>
        <taxon>Algibacter</taxon>
    </lineage>
</organism>